<dbReference type="InterPro" id="IPR029062">
    <property type="entry name" value="Class_I_gatase-like"/>
</dbReference>
<organism evidence="5 6">
    <name type="scientific">Pseudogemmobacter humi</name>
    <dbReference type="NCBI Taxonomy" id="2483812"/>
    <lineage>
        <taxon>Bacteria</taxon>
        <taxon>Pseudomonadati</taxon>
        <taxon>Pseudomonadota</taxon>
        <taxon>Alphaproteobacteria</taxon>
        <taxon>Rhodobacterales</taxon>
        <taxon>Paracoccaceae</taxon>
        <taxon>Pseudogemmobacter</taxon>
    </lineage>
</organism>
<dbReference type="InterPro" id="IPR020449">
    <property type="entry name" value="Tscrpt_reg_AraC-type_HTH"/>
</dbReference>
<dbReference type="GO" id="GO:0003700">
    <property type="term" value="F:DNA-binding transcription factor activity"/>
    <property type="evidence" value="ECO:0007669"/>
    <property type="project" value="InterPro"/>
</dbReference>
<dbReference type="InterPro" id="IPR018062">
    <property type="entry name" value="HTH_AraC-typ_CS"/>
</dbReference>
<proteinExistence type="predicted"/>
<dbReference type="EMBL" id="UXAW01000033">
    <property type="protein sequence ID" value="VDC20141.1"/>
    <property type="molecule type" value="Genomic_DNA"/>
</dbReference>
<dbReference type="AlphaFoldDB" id="A0A3P5WK68"/>
<dbReference type="InterPro" id="IPR002818">
    <property type="entry name" value="DJ-1/PfpI"/>
</dbReference>
<evidence type="ECO:0000259" key="4">
    <source>
        <dbReference type="PROSITE" id="PS01124"/>
    </source>
</evidence>
<dbReference type="PROSITE" id="PS01124">
    <property type="entry name" value="HTH_ARAC_FAMILY_2"/>
    <property type="match status" value="1"/>
</dbReference>
<keyword evidence="6" id="KW-1185">Reference proteome</keyword>
<dbReference type="SMART" id="SM00342">
    <property type="entry name" value="HTH_ARAC"/>
    <property type="match status" value="1"/>
</dbReference>
<reference evidence="5 6" key="1">
    <citation type="submission" date="2018-11" db="EMBL/GenBank/DDBJ databases">
        <authorList>
            <person name="Criscuolo A."/>
        </authorList>
    </citation>
    <scope>NUCLEOTIDE SEQUENCE [LARGE SCALE GENOMIC DNA]</scope>
    <source>
        <strain evidence="5">ACIP111625</strain>
    </source>
</reference>
<keyword evidence="1" id="KW-0805">Transcription regulation</keyword>
<dbReference type="Pfam" id="PF12833">
    <property type="entry name" value="HTH_18"/>
    <property type="match status" value="1"/>
</dbReference>
<dbReference type="PRINTS" id="PR00032">
    <property type="entry name" value="HTHARAC"/>
</dbReference>
<dbReference type="Gene3D" id="3.40.50.880">
    <property type="match status" value="1"/>
</dbReference>
<accession>A0A3P5WK68</accession>
<dbReference type="PANTHER" id="PTHR43130">
    <property type="entry name" value="ARAC-FAMILY TRANSCRIPTIONAL REGULATOR"/>
    <property type="match status" value="1"/>
</dbReference>
<dbReference type="SUPFAM" id="SSF52317">
    <property type="entry name" value="Class I glutamine amidotransferase-like"/>
    <property type="match status" value="1"/>
</dbReference>
<dbReference type="OrthoDB" id="9793400at2"/>
<dbReference type="InterPro" id="IPR052158">
    <property type="entry name" value="INH-QAR"/>
</dbReference>
<dbReference type="Proteomes" id="UP000277498">
    <property type="component" value="Unassembled WGS sequence"/>
</dbReference>
<dbReference type="RefSeq" id="WP_124084781.1">
    <property type="nucleotide sequence ID" value="NZ_UXAW01000033.1"/>
</dbReference>
<dbReference type="PANTHER" id="PTHR43130:SF3">
    <property type="entry name" value="HTH-TYPE TRANSCRIPTIONAL REGULATOR RV1931C"/>
    <property type="match status" value="1"/>
</dbReference>
<keyword evidence="3" id="KW-0804">Transcription</keyword>
<evidence type="ECO:0000313" key="6">
    <source>
        <dbReference type="Proteomes" id="UP000277498"/>
    </source>
</evidence>
<feature type="domain" description="HTH araC/xylS-type" evidence="4">
    <location>
        <begin position="233"/>
        <end position="331"/>
    </location>
</feature>
<dbReference type="GO" id="GO:0043565">
    <property type="term" value="F:sequence-specific DNA binding"/>
    <property type="evidence" value="ECO:0007669"/>
    <property type="project" value="InterPro"/>
</dbReference>
<protein>
    <submittedName>
        <fullName evidence="5">HTH-type transcriptional regulator CdhR</fullName>
    </submittedName>
</protein>
<dbReference type="InterPro" id="IPR018060">
    <property type="entry name" value="HTH_AraC"/>
</dbReference>
<keyword evidence="2" id="KW-0238">DNA-binding</keyword>
<dbReference type="SUPFAM" id="SSF46689">
    <property type="entry name" value="Homeodomain-like"/>
    <property type="match status" value="2"/>
</dbReference>
<evidence type="ECO:0000256" key="3">
    <source>
        <dbReference type="ARBA" id="ARBA00023163"/>
    </source>
</evidence>
<dbReference type="Pfam" id="PF01965">
    <property type="entry name" value="DJ-1_PfpI"/>
    <property type="match status" value="1"/>
</dbReference>
<evidence type="ECO:0000313" key="5">
    <source>
        <dbReference type="EMBL" id="VDC20141.1"/>
    </source>
</evidence>
<dbReference type="Gene3D" id="1.10.10.60">
    <property type="entry name" value="Homeodomain-like"/>
    <property type="match status" value="1"/>
</dbReference>
<evidence type="ECO:0000256" key="1">
    <source>
        <dbReference type="ARBA" id="ARBA00023015"/>
    </source>
</evidence>
<dbReference type="PROSITE" id="PS00041">
    <property type="entry name" value="HTH_ARAC_FAMILY_1"/>
    <property type="match status" value="1"/>
</dbReference>
<dbReference type="CDD" id="cd03136">
    <property type="entry name" value="GATase1_AraC_ArgR_like"/>
    <property type="match status" value="1"/>
</dbReference>
<sequence length="343" mass="37982">MERKFVARGVAHLDVAHKGDPVSVSFVLMPQFTMLAFTSAMEPLRVANQLSGKTLFEWSVFSGDGEPVTASNGMRMMVDGALPSEAPSGFVLICGGVEPEMNSSRRLADWVRVQWRRGRTVGSLCTGAYALARAGILKDRQFTLHWENIPGFRELWPELEPVRRVYCIDNRVITCAGGVAAAELGLKLISDHYGPELAQAVMNMCLLTHLRLPSDDQMPSLAARLGTRNEHVVKAVAWLESHLAEDFRLDDCADHVGVTPRQVQRLFRRWLGMTPVQYLNGLRLAHGRMLLSETNMSVMEVAVACGYVSASHFAKSFRRKYGVAPGKYTHFPGQAVPQGVKTE</sequence>
<name>A0A3P5WK68_9RHOB</name>
<gene>
    <name evidence="5" type="primary">cdhR_2</name>
    <name evidence="5" type="ORF">XINFAN_00340</name>
</gene>
<dbReference type="InterPro" id="IPR009057">
    <property type="entry name" value="Homeodomain-like_sf"/>
</dbReference>
<evidence type="ECO:0000256" key="2">
    <source>
        <dbReference type="ARBA" id="ARBA00023125"/>
    </source>
</evidence>